<evidence type="ECO:0000313" key="4">
    <source>
        <dbReference type="EMBL" id="KAK6629891.1"/>
    </source>
</evidence>
<dbReference type="Gene3D" id="3.40.30.10">
    <property type="entry name" value="Glutaredoxin"/>
    <property type="match status" value="1"/>
</dbReference>
<proteinExistence type="predicted"/>
<dbReference type="InterPro" id="IPR036249">
    <property type="entry name" value="Thioredoxin-like_sf"/>
</dbReference>
<reference evidence="4 5" key="1">
    <citation type="submission" date="2023-10" db="EMBL/GenBank/DDBJ databases">
        <title>Genomes of two closely related lineages of the louse Polyplax serrata with different host specificities.</title>
        <authorList>
            <person name="Martinu J."/>
            <person name="Tarabai H."/>
            <person name="Stefka J."/>
            <person name="Hypsa V."/>
        </authorList>
    </citation>
    <scope>NUCLEOTIDE SEQUENCE [LARGE SCALE GENOMIC DNA]</scope>
    <source>
        <strain evidence="4">HR10_N</strain>
    </source>
</reference>
<dbReference type="InterPro" id="IPR051766">
    <property type="entry name" value="TXND_domain-containing"/>
</dbReference>
<keyword evidence="1" id="KW-0175">Coiled coil</keyword>
<evidence type="ECO:0000313" key="5">
    <source>
        <dbReference type="Proteomes" id="UP001372834"/>
    </source>
</evidence>
<dbReference type="Proteomes" id="UP001372834">
    <property type="component" value="Unassembled WGS sequence"/>
</dbReference>
<dbReference type="EMBL" id="JAWJWE010000036">
    <property type="protein sequence ID" value="KAK6629891.1"/>
    <property type="molecule type" value="Genomic_DNA"/>
</dbReference>
<feature type="domain" description="DUF4746" evidence="3">
    <location>
        <begin position="129"/>
        <end position="506"/>
    </location>
</feature>
<gene>
    <name evidence="4" type="ORF">RUM43_003712</name>
</gene>
<protein>
    <recommendedName>
        <fullName evidence="3">DUF4746 domain-containing protein</fullName>
    </recommendedName>
</protein>
<feature type="region of interest" description="Disordered" evidence="2">
    <location>
        <begin position="519"/>
        <end position="560"/>
    </location>
</feature>
<dbReference type="CDD" id="cd02948">
    <property type="entry name" value="TRX_NDPK"/>
    <property type="match status" value="1"/>
</dbReference>
<evidence type="ECO:0000256" key="1">
    <source>
        <dbReference type="SAM" id="Coils"/>
    </source>
</evidence>
<name>A0AAN8PHN7_POLSC</name>
<feature type="coiled-coil region" evidence="1">
    <location>
        <begin position="157"/>
        <end position="203"/>
    </location>
</feature>
<dbReference type="PANTHER" id="PTHR46135:SF3">
    <property type="entry name" value="NME_NM23 FAMILY MEMBER 8"/>
    <property type="match status" value="1"/>
</dbReference>
<sequence>MPGKTTEKADQGKMGKRQAASLARKMAGKKGQTTQLQIEVNTEEDWEKLLAREGLIVIDVYSEWSGPCVGMTGNLKKAKVDFGGETLHLAIAKSDEIEALARFRNKSEPTWLFVAGGQLITLIFGANAPKLMKTIEAEVKLEIKVLKGETWRRGGPIEELSEEERDRLEAAEKLRSEAERIEIERLQREKEEKRQKVYTYMSDSLLYETVVICFPHTIHPELGCVIMTELELFCRAQMVYVATQAKMNITREMFDEIFYRGGLEPTDDLMEDLALGPCLVLLLKSQIIVAPGQEGEKHHGDMEAQICEALYSVKLTGEEESVIPSPQSIPGRNPYIRRTKIERDEISIEEAESMEDLFQEDITAVPGCWTPSTYLTKCAAIKYLFPARAEKVMQPEVPPIPPKVLIAFDIAKQKECFELVEEYKDDVINAGYFTGIDPATAEHLCATPEQYAQLDHYDFYKVIFVVKKTKSDALLSFAGLGAVYVSPDEKVGLKDADAFFPPGVEPRFRRLEAIELLKQKEASKEVEETPPQPVEEEEPEEPAEQDENDLMASLGLNPDG</sequence>
<comment type="caution">
    <text evidence="4">The sequence shown here is derived from an EMBL/GenBank/DDBJ whole genome shotgun (WGS) entry which is preliminary data.</text>
</comment>
<organism evidence="4 5">
    <name type="scientific">Polyplax serrata</name>
    <name type="common">Common mouse louse</name>
    <dbReference type="NCBI Taxonomy" id="468196"/>
    <lineage>
        <taxon>Eukaryota</taxon>
        <taxon>Metazoa</taxon>
        <taxon>Ecdysozoa</taxon>
        <taxon>Arthropoda</taxon>
        <taxon>Hexapoda</taxon>
        <taxon>Insecta</taxon>
        <taxon>Pterygota</taxon>
        <taxon>Neoptera</taxon>
        <taxon>Paraneoptera</taxon>
        <taxon>Psocodea</taxon>
        <taxon>Troctomorpha</taxon>
        <taxon>Phthiraptera</taxon>
        <taxon>Anoplura</taxon>
        <taxon>Polyplacidae</taxon>
        <taxon>Polyplax</taxon>
    </lineage>
</organism>
<dbReference type="SUPFAM" id="SSF52833">
    <property type="entry name" value="Thioredoxin-like"/>
    <property type="match status" value="1"/>
</dbReference>
<evidence type="ECO:0000256" key="2">
    <source>
        <dbReference type="SAM" id="MobiDB-lite"/>
    </source>
</evidence>
<dbReference type="PANTHER" id="PTHR46135">
    <property type="entry name" value="NME/NM23 FAMILY MEMBER 8"/>
    <property type="match status" value="1"/>
</dbReference>
<dbReference type="Pfam" id="PF15928">
    <property type="entry name" value="DUF4746"/>
    <property type="match status" value="1"/>
</dbReference>
<dbReference type="InterPro" id="IPR031827">
    <property type="entry name" value="DUF4746"/>
</dbReference>
<evidence type="ECO:0000259" key="3">
    <source>
        <dbReference type="Pfam" id="PF15928"/>
    </source>
</evidence>
<dbReference type="AlphaFoldDB" id="A0AAN8PHN7"/>
<accession>A0AAN8PHN7</accession>
<feature type="compositionally biased region" description="Acidic residues" evidence="2">
    <location>
        <begin position="534"/>
        <end position="549"/>
    </location>
</feature>